<accession>A0A1E2ZZB0</accession>
<comment type="caution">
    <text evidence="2">The sequence shown here is derived from an EMBL/GenBank/DDBJ whole genome shotgun (WGS) entry which is preliminary data.</text>
</comment>
<feature type="transmembrane region" description="Helical" evidence="1">
    <location>
        <begin position="50"/>
        <end position="75"/>
    </location>
</feature>
<dbReference type="Proteomes" id="UP000094067">
    <property type="component" value="Unassembled WGS sequence"/>
</dbReference>
<sequence>MTQLNTITWLFPILFMLHDFEEIILLEAWQKSCKQDLKNKKLKRIIFSNCNNTPAFSISVAIEFILISLTTLITTLTQNYYVWYAFFFAFTLHLILHCAIIFPYKHYVPGVITAILLLPINIYILFMFLSYLPLTPFILIITCISGTTAMLLLLKILHKYMHLFEITINNITPQ</sequence>
<gene>
    <name evidence="2" type="ORF">BEI61_05826</name>
</gene>
<dbReference type="Pfam" id="PF13787">
    <property type="entry name" value="HXXEE"/>
    <property type="match status" value="1"/>
</dbReference>
<protein>
    <recommendedName>
        <fullName evidence="4">HXXEE domain-containing protein</fullName>
    </recommendedName>
</protein>
<dbReference type="EMBL" id="MCGH01000005">
    <property type="protein sequence ID" value="ODM01833.1"/>
    <property type="molecule type" value="Genomic_DNA"/>
</dbReference>
<organism evidence="2 3">
    <name type="scientific">Eisenbergiella tayi</name>
    <dbReference type="NCBI Taxonomy" id="1432052"/>
    <lineage>
        <taxon>Bacteria</taxon>
        <taxon>Bacillati</taxon>
        <taxon>Bacillota</taxon>
        <taxon>Clostridia</taxon>
        <taxon>Lachnospirales</taxon>
        <taxon>Lachnospiraceae</taxon>
        <taxon>Eisenbergiella</taxon>
    </lineage>
</organism>
<feature type="transmembrane region" description="Helical" evidence="1">
    <location>
        <begin position="111"/>
        <end position="131"/>
    </location>
</feature>
<reference evidence="2 3" key="1">
    <citation type="submission" date="2016-07" db="EMBL/GenBank/DDBJ databases">
        <title>Characterization of isolates of Eisenbergiella tayi derived from blood cultures, using whole genome sequencing.</title>
        <authorList>
            <person name="Burdz T."/>
            <person name="Wiebe D."/>
            <person name="Huynh C."/>
            <person name="Bernard K."/>
        </authorList>
    </citation>
    <scope>NUCLEOTIDE SEQUENCE [LARGE SCALE GENOMIC DNA]</scope>
    <source>
        <strain evidence="2 3">NML 110608</strain>
    </source>
</reference>
<proteinExistence type="predicted"/>
<dbReference type="RefSeq" id="WP_069155125.1">
    <property type="nucleotide sequence ID" value="NZ_MCGH01000005.1"/>
</dbReference>
<keyword evidence="1" id="KW-0812">Transmembrane</keyword>
<name>A0A1E2ZZB0_9FIRM</name>
<feature type="transmembrane region" description="Helical" evidence="1">
    <location>
        <begin position="81"/>
        <end position="104"/>
    </location>
</feature>
<evidence type="ECO:0008006" key="4">
    <source>
        <dbReference type="Google" id="ProtNLM"/>
    </source>
</evidence>
<feature type="transmembrane region" description="Helical" evidence="1">
    <location>
        <begin position="137"/>
        <end position="157"/>
    </location>
</feature>
<evidence type="ECO:0000313" key="3">
    <source>
        <dbReference type="Proteomes" id="UP000094067"/>
    </source>
</evidence>
<keyword evidence="1" id="KW-0472">Membrane</keyword>
<dbReference type="InterPro" id="IPR025671">
    <property type="entry name" value="HXXEE"/>
</dbReference>
<keyword evidence="1" id="KW-1133">Transmembrane helix</keyword>
<dbReference type="AlphaFoldDB" id="A0A1E2ZZB0"/>
<evidence type="ECO:0000256" key="1">
    <source>
        <dbReference type="SAM" id="Phobius"/>
    </source>
</evidence>
<evidence type="ECO:0000313" key="2">
    <source>
        <dbReference type="EMBL" id="ODM01833.1"/>
    </source>
</evidence>